<dbReference type="GO" id="GO:0004659">
    <property type="term" value="F:prenyltransferase activity"/>
    <property type="evidence" value="ECO:0007669"/>
    <property type="project" value="InterPro"/>
</dbReference>
<evidence type="ECO:0000256" key="2">
    <source>
        <dbReference type="ARBA" id="ARBA00006706"/>
    </source>
</evidence>
<comment type="caution">
    <text evidence="7">The sequence shown here is derived from an EMBL/GenBank/DDBJ whole genome shotgun (WGS) entry which is preliminary data.</text>
</comment>
<dbReference type="Pfam" id="PF00348">
    <property type="entry name" value="polyprenyl_synt"/>
    <property type="match status" value="1"/>
</dbReference>
<dbReference type="SUPFAM" id="SSF48576">
    <property type="entry name" value="Terpenoid synthases"/>
    <property type="match status" value="1"/>
</dbReference>
<keyword evidence="8" id="KW-1185">Reference proteome</keyword>
<comment type="similarity">
    <text evidence="2 6">Belongs to the FPP/GGPP synthase family.</text>
</comment>
<evidence type="ECO:0000313" key="8">
    <source>
        <dbReference type="Proteomes" id="UP000243650"/>
    </source>
</evidence>
<dbReference type="GO" id="GO:0008299">
    <property type="term" value="P:isoprenoid biosynthetic process"/>
    <property type="evidence" value="ECO:0007669"/>
    <property type="project" value="InterPro"/>
</dbReference>
<dbReference type="Gene3D" id="1.10.600.10">
    <property type="entry name" value="Farnesyl Diphosphate Synthase"/>
    <property type="match status" value="1"/>
</dbReference>
<comment type="cofactor">
    <cofactor evidence="1">
        <name>Mg(2+)</name>
        <dbReference type="ChEBI" id="CHEBI:18420"/>
    </cofactor>
</comment>
<dbReference type="AlphaFoldDB" id="A0A2P6MKJ1"/>
<sequence length="324" mass="36742">MTLAEIYRKYRPEILRLERRMEQQLLAEEQTLKKASVHIMKAGGKRIRPVFVLLSAQFGPSKTAEEVERVAVPLEMIHMASLVHDDVIDNADLRRGKATIKERWDNRTAMYTGDYLFARAIEIASSSSYPDVHEILSMAMREMCVGEIEQLRDQFQLDQNLRTYLRRIKRKTALLISVSCELGALVSGGDERTRRALRRYGYFAGMAFQVTDDILDFVGSEKQLGKPAGSDLIQGNITYPALYAMEHNPEFYDSVKHYMLKPEVYPLPISQAVEAVKQSGAVEASKKLAASYVKKAHEALDELDQNEASASLREIASYIGNRQF</sequence>
<dbReference type="InterPro" id="IPR033749">
    <property type="entry name" value="Polyprenyl_synt_CS"/>
</dbReference>
<evidence type="ECO:0000313" key="7">
    <source>
        <dbReference type="EMBL" id="PRO66810.1"/>
    </source>
</evidence>
<evidence type="ECO:0000256" key="3">
    <source>
        <dbReference type="ARBA" id="ARBA00022679"/>
    </source>
</evidence>
<dbReference type="RefSeq" id="WP_105957846.1">
    <property type="nucleotide sequence ID" value="NZ_PVNS01000002.1"/>
</dbReference>
<dbReference type="PROSITE" id="PS00723">
    <property type="entry name" value="POLYPRENYL_SYNTHASE_1"/>
    <property type="match status" value="1"/>
</dbReference>
<accession>A0A2P6MKJ1</accession>
<proteinExistence type="inferred from homology"/>
<dbReference type="OrthoDB" id="9805316at2"/>
<dbReference type="InterPro" id="IPR008949">
    <property type="entry name" value="Isoprenoid_synthase_dom_sf"/>
</dbReference>
<dbReference type="PANTHER" id="PTHR12001:SF69">
    <property type="entry name" value="ALL TRANS-POLYPRENYL-DIPHOSPHATE SYNTHASE PDSS1"/>
    <property type="match status" value="1"/>
</dbReference>
<protein>
    <submittedName>
        <fullName evidence="7">Heptaprenyl diphosphate synthase</fullName>
    </submittedName>
</protein>
<dbReference type="EMBL" id="PVNS01000002">
    <property type="protein sequence ID" value="PRO66810.1"/>
    <property type="molecule type" value="Genomic_DNA"/>
</dbReference>
<keyword evidence="4" id="KW-0479">Metal-binding</keyword>
<dbReference type="GO" id="GO:0046872">
    <property type="term" value="F:metal ion binding"/>
    <property type="evidence" value="ECO:0007669"/>
    <property type="project" value="UniProtKB-KW"/>
</dbReference>
<keyword evidence="5" id="KW-0460">Magnesium</keyword>
<evidence type="ECO:0000256" key="1">
    <source>
        <dbReference type="ARBA" id="ARBA00001946"/>
    </source>
</evidence>
<evidence type="ECO:0000256" key="6">
    <source>
        <dbReference type="RuleBase" id="RU004466"/>
    </source>
</evidence>
<name>A0A2P6MKJ1_ALKUR</name>
<evidence type="ECO:0000256" key="5">
    <source>
        <dbReference type="ARBA" id="ARBA00022842"/>
    </source>
</evidence>
<gene>
    <name evidence="7" type="ORF">C6I21_02490</name>
</gene>
<evidence type="ECO:0000256" key="4">
    <source>
        <dbReference type="ARBA" id="ARBA00022723"/>
    </source>
</evidence>
<dbReference type="PANTHER" id="PTHR12001">
    <property type="entry name" value="GERANYLGERANYL PYROPHOSPHATE SYNTHASE"/>
    <property type="match status" value="1"/>
</dbReference>
<reference evidence="7 8" key="1">
    <citation type="submission" date="2018-03" db="EMBL/GenBank/DDBJ databases">
        <title>Bacillus urumqiensis sp. nov., a moderately haloalkaliphilic bacterium isolated from a salt lake.</title>
        <authorList>
            <person name="Zhao B."/>
            <person name="Liao Z."/>
        </authorList>
    </citation>
    <scope>NUCLEOTIDE SEQUENCE [LARGE SCALE GENOMIC DNA]</scope>
    <source>
        <strain evidence="7 8">BZ-SZ-XJ18</strain>
    </source>
</reference>
<dbReference type="CDD" id="cd00685">
    <property type="entry name" value="Trans_IPPS_HT"/>
    <property type="match status" value="1"/>
</dbReference>
<organism evidence="7 8">
    <name type="scientific">Alkalicoccus urumqiensis</name>
    <name type="common">Bacillus urumqiensis</name>
    <dbReference type="NCBI Taxonomy" id="1548213"/>
    <lineage>
        <taxon>Bacteria</taxon>
        <taxon>Bacillati</taxon>
        <taxon>Bacillota</taxon>
        <taxon>Bacilli</taxon>
        <taxon>Bacillales</taxon>
        <taxon>Bacillaceae</taxon>
        <taxon>Alkalicoccus</taxon>
    </lineage>
</organism>
<dbReference type="InterPro" id="IPR000092">
    <property type="entry name" value="Polyprenyl_synt"/>
</dbReference>
<dbReference type="Proteomes" id="UP000243650">
    <property type="component" value="Unassembled WGS sequence"/>
</dbReference>
<dbReference type="SFLD" id="SFLDS00005">
    <property type="entry name" value="Isoprenoid_Synthase_Type_I"/>
    <property type="match status" value="1"/>
</dbReference>
<keyword evidence="3 6" id="KW-0808">Transferase</keyword>